<dbReference type="AlphaFoldDB" id="A0A1I4SMY7"/>
<reference evidence="5" key="1">
    <citation type="submission" date="2016-10" db="EMBL/GenBank/DDBJ databases">
        <authorList>
            <person name="Varghese N."/>
            <person name="Submissions S."/>
        </authorList>
    </citation>
    <scope>NUCLEOTIDE SEQUENCE [LARGE SCALE GENOMIC DNA]</scope>
    <source>
        <strain evidence="5">XJ109</strain>
    </source>
</reference>
<dbReference type="InterPro" id="IPR026444">
    <property type="entry name" value="Secre_tail"/>
</dbReference>
<keyword evidence="5" id="KW-1185">Reference proteome</keyword>
<protein>
    <submittedName>
        <fullName evidence="4">Por secretion system C-terminal sorting domain-containing protein</fullName>
    </submittedName>
</protein>
<dbReference type="EMBL" id="FOUZ01000001">
    <property type="protein sequence ID" value="SFM65878.1"/>
    <property type="molecule type" value="Genomic_DNA"/>
</dbReference>
<name>A0A1I4SMY7_9FLAO</name>
<sequence>MKKFYSLVAVAAFSTLSFAQGSESFEKQSVLTTSYADGSFAGETAGVNVSFVQSRNEGLGTPDDSSIQNSKGIMLRRSDEPSSVEFTIPNGVGEFTFSYRKAFTGGSIRTIAVYVDGVQVNAIAPFGEGSGAQTTVFTSTTSVKKAGAVKVKISYAGGTVAGNKQFTVDNVIWTANSLGLDDLNASKAVFSTIWNNDALFSVKEKSTVEVYNMNGQLVKSFEVNGVQNVNVSSLTKGTYVVKTTTNGKTATQKVVKK</sequence>
<feature type="signal peptide" evidence="2">
    <location>
        <begin position="1"/>
        <end position="19"/>
    </location>
</feature>
<evidence type="ECO:0000256" key="1">
    <source>
        <dbReference type="ARBA" id="ARBA00022729"/>
    </source>
</evidence>
<evidence type="ECO:0000313" key="5">
    <source>
        <dbReference type="Proteomes" id="UP000199149"/>
    </source>
</evidence>
<gene>
    <name evidence="4" type="ORF">SAMN05421738_101283</name>
</gene>
<evidence type="ECO:0000259" key="3">
    <source>
        <dbReference type="Pfam" id="PF18962"/>
    </source>
</evidence>
<dbReference type="Pfam" id="PF18962">
    <property type="entry name" value="Por_Secre_tail"/>
    <property type="match status" value="1"/>
</dbReference>
<dbReference type="RefSeq" id="WP_092905800.1">
    <property type="nucleotide sequence ID" value="NZ_FOUZ01000001.1"/>
</dbReference>
<dbReference type="Proteomes" id="UP000199149">
    <property type="component" value="Unassembled WGS sequence"/>
</dbReference>
<keyword evidence="1 2" id="KW-0732">Signal</keyword>
<dbReference type="NCBIfam" id="TIGR04183">
    <property type="entry name" value="Por_Secre_tail"/>
    <property type="match status" value="1"/>
</dbReference>
<organism evidence="4 5">
    <name type="scientific">Algoriella xinjiangensis</name>
    <dbReference type="NCBI Taxonomy" id="684065"/>
    <lineage>
        <taxon>Bacteria</taxon>
        <taxon>Pseudomonadati</taxon>
        <taxon>Bacteroidota</taxon>
        <taxon>Flavobacteriia</taxon>
        <taxon>Flavobacteriales</taxon>
        <taxon>Weeksellaceae</taxon>
        <taxon>Algoriella</taxon>
    </lineage>
</organism>
<evidence type="ECO:0000313" key="4">
    <source>
        <dbReference type="EMBL" id="SFM65878.1"/>
    </source>
</evidence>
<feature type="chain" id="PRO_5011699313" evidence="2">
    <location>
        <begin position="20"/>
        <end position="257"/>
    </location>
</feature>
<proteinExistence type="predicted"/>
<feature type="domain" description="Secretion system C-terminal sorting" evidence="3">
    <location>
        <begin position="203"/>
        <end position="255"/>
    </location>
</feature>
<accession>A0A1I4SMY7</accession>
<evidence type="ECO:0000256" key="2">
    <source>
        <dbReference type="SAM" id="SignalP"/>
    </source>
</evidence>
<dbReference type="STRING" id="684065.SAMN05421738_101283"/>
<dbReference type="OrthoDB" id="1465721at2"/>